<dbReference type="RefSeq" id="XP_016212562.1">
    <property type="nucleotide sequence ID" value="XM_016359726.1"/>
</dbReference>
<keyword evidence="4" id="KW-0804">Transcription</keyword>
<organism evidence="7 8">
    <name type="scientific">Verruconis gallopava</name>
    <dbReference type="NCBI Taxonomy" id="253628"/>
    <lineage>
        <taxon>Eukaryota</taxon>
        <taxon>Fungi</taxon>
        <taxon>Dikarya</taxon>
        <taxon>Ascomycota</taxon>
        <taxon>Pezizomycotina</taxon>
        <taxon>Dothideomycetes</taxon>
        <taxon>Pleosporomycetidae</taxon>
        <taxon>Venturiales</taxon>
        <taxon>Sympoventuriaceae</taxon>
        <taxon>Verruconis</taxon>
    </lineage>
</organism>
<keyword evidence="8" id="KW-1185">Reference proteome</keyword>
<proteinExistence type="predicted"/>
<dbReference type="InterPro" id="IPR036864">
    <property type="entry name" value="Zn2-C6_fun-type_DNA-bd_sf"/>
</dbReference>
<evidence type="ECO:0000259" key="6">
    <source>
        <dbReference type="PROSITE" id="PS50048"/>
    </source>
</evidence>
<evidence type="ECO:0000313" key="7">
    <source>
        <dbReference type="EMBL" id="KIW02693.1"/>
    </source>
</evidence>
<keyword evidence="5" id="KW-0539">Nucleus</keyword>
<dbReference type="GO" id="GO:0008270">
    <property type="term" value="F:zinc ion binding"/>
    <property type="evidence" value="ECO:0007669"/>
    <property type="project" value="InterPro"/>
</dbReference>
<dbReference type="GeneID" id="27314103"/>
<dbReference type="GO" id="GO:0000981">
    <property type="term" value="F:DNA-binding transcription factor activity, RNA polymerase II-specific"/>
    <property type="evidence" value="ECO:0007669"/>
    <property type="project" value="InterPro"/>
</dbReference>
<evidence type="ECO:0000256" key="2">
    <source>
        <dbReference type="ARBA" id="ARBA00022833"/>
    </source>
</evidence>
<gene>
    <name evidence="7" type="ORF">PV09_06130</name>
</gene>
<feature type="domain" description="Zn(2)-C6 fungal-type" evidence="6">
    <location>
        <begin position="7"/>
        <end position="37"/>
    </location>
</feature>
<dbReference type="Proteomes" id="UP000053259">
    <property type="component" value="Unassembled WGS sequence"/>
</dbReference>
<keyword evidence="2" id="KW-0862">Zinc</keyword>
<evidence type="ECO:0000256" key="3">
    <source>
        <dbReference type="ARBA" id="ARBA00023015"/>
    </source>
</evidence>
<sequence>MSLRRKSCETCFRAKRKCDLEFPRCRRCQRTGKDCHYVRKPAAATDFDSDDKNTENANYSRGGVCTPYLPSFLGPLGEIRPIIGQSRSWSWTVQQFKNLPAQFANNLENIFIRKDLRTMSYAALRTAFALCAAHTATVDSKESTSVRRVIDVEVAHLLASSSNDTLLQDLANLQALVLYQILRLLHGNIDERITAERQEEVMQTLCTRLLTRAESEIGPLQATWEAWVVAENIRRTVMLSYCVYCVYWLDQIGCCPFFPTLKELPVSTRPELWQSEGSSFLPQQDIPLTYEDFSMVWAAAPRRKLSPFEKMILVPCKGLDQVEMYSSEA</sequence>
<dbReference type="Pfam" id="PF00172">
    <property type="entry name" value="Zn_clus"/>
    <property type="match status" value="1"/>
</dbReference>
<dbReference type="HOGENOM" id="CLU_024655_1_2_1"/>
<dbReference type="Gene3D" id="4.10.240.10">
    <property type="entry name" value="Zn(2)-C6 fungal-type DNA-binding domain"/>
    <property type="match status" value="1"/>
</dbReference>
<dbReference type="VEuPathDB" id="FungiDB:PV09_06130"/>
<reference evidence="7 8" key="1">
    <citation type="submission" date="2015-01" db="EMBL/GenBank/DDBJ databases">
        <title>The Genome Sequence of Ochroconis gallopava CBS43764.</title>
        <authorList>
            <consortium name="The Broad Institute Genomics Platform"/>
            <person name="Cuomo C."/>
            <person name="de Hoog S."/>
            <person name="Gorbushina A."/>
            <person name="Stielow B."/>
            <person name="Teixiera M."/>
            <person name="Abouelleil A."/>
            <person name="Chapman S.B."/>
            <person name="Priest M."/>
            <person name="Young S.K."/>
            <person name="Wortman J."/>
            <person name="Nusbaum C."/>
            <person name="Birren B."/>
        </authorList>
    </citation>
    <scope>NUCLEOTIDE SEQUENCE [LARGE SCALE GENOMIC DNA]</scope>
    <source>
        <strain evidence="7 8">CBS 43764</strain>
    </source>
</reference>
<dbReference type="SUPFAM" id="SSF57701">
    <property type="entry name" value="Zn2/Cys6 DNA-binding domain"/>
    <property type="match status" value="1"/>
</dbReference>
<dbReference type="STRING" id="253628.A0A0D2A7G5"/>
<evidence type="ECO:0000256" key="4">
    <source>
        <dbReference type="ARBA" id="ARBA00023163"/>
    </source>
</evidence>
<evidence type="ECO:0000256" key="5">
    <source>
        <dbReference type="ARBA" id="ARBA00023242"/>
    </source>
</evidence>
<dbReference type="PANTHER" id="PTHR47660:SF3">
    <property type="entry name" value="FINGER DOMAIN PROTEIN, PUTATIVE (AFU_ORTHOLOGUE AFUA_4G03310)-RELATED"/>
    <property type="match status" value="1"/>
</dbReference>
<dbReference type="InParanoid" id="A0A0D2A7G5"/>
<dbReference type="PANTHER" id="PTHR47660">
    <property type="entry name" value="TRANSCRIPTION FACTOR WITH C2H2 AND ZN(2)-CYS(6) DNA BINDING DOMAIN (EUROFUNG)-RELATED-RELATED"/>
    <property type="match status" value="1"/>
</dbReference>
<name>A0A0D2A7G5_9PEZI</name>
<dbReference type="InterPro" id="IPR001138">
    <property type="entry name" value="Zn2Cys6_DnaBD"/>
</dbReference>
<accession>A0A0D2A7G5</accession>
<dbReference type="CDD" id="cd00067">
    <property type="entry name" value="GAL4"/>
    <property type="match status" value="1"/>
</dbReference>
<dbReference type="AlphaFoldDB" id="A0A0D2A7G5"/>
<keyword evidence="3" id="KW-0805">Transcription regulation</keyword>
<dbReference type="EMBL" id="KN847548">
    <property type="protein sequence ID" value="KIW02693.1"/>
    <property type="molecule type" value="Genomic_DNA"/>
</dbReference>
<keyword evidence="1" id="KW-0479">Metal-binding</keyword>
<dbReference type="PROSITE" id="PS50048">
    <property type="entry name" value="ZN2_CY6_FUNGAL_2"/>
    <property type="match status" value="1"/>
</dbReference>
<dbReference type="OrthoDB" id="9930022at2759"/>
<evidence type="ECO:0000313" key="8">
    <source>
        <dbReference type="Proteomes" id="UP000053259"/>
    </source>
</evidence>
<dbReference type="SMART" id="SM00066">
    <property type="entry name" value="GAL4"/>
    <property type="match status" value="1"/>
</dbReference>
<protein>
    <recommendedName>
        <fullName evidence="6">Zn(2)-C6 fungal-type domain-containing protein</fullName>
    </recommendedName>
</protein>
<evidence type="ECO:0000256" key="1">
    <source>
        <dbReference type="ARBA" id="ARBA00022723"/>
    </source>
</evidence>